<evidence type="ECO:0000259" key="2">
    <source>
        <dbReference type="SMART" id="SM00867"/>
    </source>
</evidence>
<dbReference type="InterPro" id="IPR007372">
    <property type="entry name" value="Lipid/polyisoprenoid-bd_YceI"/>
</dbReference>
<evidence type="ECO:0000313" key="3">
    <source>
        <dbReference type="EMBL" id="RZU48007.1"/>
    </source>
</evidence>
<accession>A0A4Q7ZBL0</accession>
<gene>
    <name evidence="3" type="ORF">EV700_0977</name>
</gene>
<evidence type="ECO:0000256" key="1">
    <source>
        <dbReference type="SAM" id="SignalP"/>
    </source>
</evidence>
<dbReference type="RefSeq" id="WP_130411238.1">
    <property type="nucleotide sequence ID" value="NZ_SHKX01000010.1"/>
</dbReference>
<dbReference type="InterPro" id="IPR036761">
    <property type="entry name" value="TTHA0802/YceI-like_sf"/>
</dbReference>
<dbReference type="Proteomes" id="UP000292423">
    <property type="component" value="Unassembled WGS sequence"/>
</dbReference>
<dbReference type="Gene3D" id="2.40.128.110">
    <property type="entry name" value="Lipid/polyisoprenoid-binding, YceI-like"/>
    <property type="match status" value="1"/>
</dbReference>
<dbReference type="OrthoDB" id="9811006at2"/>
<dbReference type="Pfam" id="PF04264">
    <property type="entry name" value="YceI"/>
    <property type="match status" value="1"/>
</dbReference>
<evidence type="ECO:0000313" key="4">
    <source>
        <dbReference type="Proteomes" id="UP000292423"/>
    </source>
</evidence>
<name>A0A4Q7ZBL0_9GAMM</name>
<dbReference type="SMART" id="SM00867">
    <property type="entry name" value="YceI"/>
    <property type="match status" value="1"/>
</dbReference>
<dbReference type="EMBL" id="SHKX01000010">
    <property type="protein sequence ID" value="RZU48007.1"/>
    <property type="molecule type" value="Genomic_DNA"/>
</dbReference>
<feature type="domain" description="Lipid/polyisoprenoid-binding YceI-like" evidence="2">
    <location>
        <begin position="23"/>
        <end position="188"/>
    </location>
</feature>
<comment type="caution">
    <text evidence="3">The sequence shown here is derived from an EMBL/GenBank/DDBJ whole genome shotgun (WGS) entry which is preliminary data.</text>
</comment>
<feature type="chain" id="PRO_5020631974" evidence="1">
    <location>
        <begin position="20"/>
        <end position="194"/>
    </location>
</feature>
<sequence>MKIRLLPLALLGLCAAASAAPVTYVIDPTHTYPSFEADHFGGMSVWRGKFNKTSGKLLVDKEGGSGSVDITIDINSIDYGLDAMNAKARSAELFDAKKYPKAYYKGNFAGYSNGVPSRVEGELTLHGVTKPLVLTLNSVKCMPHPMLKREFCGADAIATLNRDDFGISAGKDWGFKMDVTLRIQVEAVAEKAKP</sequence>
<keyword evidence="1" id="KW-0732">Signal</keyword>
<protein>
    <submittedName>
        <fullName evidence="3">Polyisoprenoid-binding protein YceI</fullName>
    </submittedName>
</protein>
<dbReference type="SUPFAM" id="SSF101874">
    <property type="entry name" value="YceI-like"/>
    <property type="match status" value="1"/>
</dbReference>
<proteinExistence type="predicted"/>
<dbReference type="PANTHER" id="PTHR34406:SF2">
    <property type="entry name" value="PERIPLASMIC PROTEIN"/>
    <property type="match status" value="1"/>
</dbReference>
<keyword evidence="4" id="KW-1185">Reference proteome</keyword>
<dbReference type="AlphaFoldDB" id="A0A4Q7ZBL0"/>
<dbReference type="PANTHER" id="PTHR34406">
    <property type="entry name" value="PROTEIN YCEI"/>
    <property type="match status" value="1"/>
</dbReference>
<organism evidence="3 4">
    <name type="scientific">Fluviicoccus keumensis</name>
    <dbReference type="NCBI Taxonomy" id="1435465"/>
    <lineage>
        <taxon>Bacteria</taxon>
        <taxon>Pseudomonadati</taxon>
        <taxon>Pseudomonadota</taxon>
        <taxon>Gammaproteobacteria</taxon>
        <taxon>Moraxellales</taxon>
        <taxon>Moraxellaceae</taxon>
        <taxon>Fluviicoccus</taxon>
    </lineage>
</organism>
<feature type="signal peptide" evidence="1">
    <location>
        <begin position="1"/>
        <end position="19"/>
    </location>
</feature>
<reference evidence="3 4" key="1">
    <citation type="submission" date="2019-02" db="EMBL/GenBank/DDBJ databases">
        <title>Genomic Encyclopedia of Type Strains, Phase IV (KMG-IV): sequencing the most valuable type-strain genomes for metagenomic binning, comparative biology and taxonomic classification.</title>
        <authorList>
            <person name="Goeker M."/>
        </authorList>
    </citation>
    <scope>NUCLEOTIDE SEQUENCE [LARGE SCALE GENOMIC DNA]</scope>
    <source>
        <strain evidence="3 4">DSM 105135</strain>
    </source>
</reference>